<dbReference type="SUPFAM" id="SSF158472">
    <property type="entry name" value="HAMP domain-like"/>
    <property type="match status" value="1"/>
</dbReference>
<dbReference type="SUPFAM" id="SSF55874">
    <property type="entry name" value="ATPase domain of HSP90 chaperone/DNA topoisomerase II/histidine kinase"/>
    <property type="match status" value="1"/>
</dbReference>
<dbReference type="Proteomes" id="UP000267798">
    <property type="component" value="Unassembled WGS sequence"/>
</dbReference>
<keyword evidence="5 9" id="KW-0418">Kinase</keyword>
<evidence type="ECO:0000256" key="5">
    <source>
        <dbReference type="ARBA" id="ARBA00022777"/>
    </source>
</evidence>
<dbReference type="PROSITE" id="PS50885">
    <property type="entry name" value="HAMP"/>
    <property type="match status" value="1"/>
</dbReference>
<evidence type="ECO:0000256" key="7">
    <source>
        <dbReference type="SAM" id="Phobius"/>
    </source>
</evidence>
<sequence>MRRGLQLPRKSIRFKLLTFFLVVAIIPLLSLGFLSYRTSSDLLHVQFGKYGENAVSQLQYQIDAQLRQMRLTAEYIHSYLLDPTKSVITEEVPKSYSQIQEKNNLEDFLKALKTEMHAGVFIVTKSGYFYGENTLMPDVLRQESWWTGISPEFRGQYWTGLYETHHYRADYRDASRKVMGLVVPIRNKEGPLKESSILIEMEADDIYDQLKRFERDMVASLTIRNSAGKVIYDSLGDREPQTDDVIWSQPLAENDWTVEARLPYETFYQSSNVIRSYTVIGLALSVLLALILAVWLASKFTSRIKRVKDSMNKAGAGKLQTRIEVDSEDELGVLGRSFNNMVAQIQTLLDEVTRTEQQKKEAELRAIHYQINPHLLFNTLNSIQWKARLQGNEDIRKMLYHLTMVLEGNLDITQELVTVERELAMIDHFLHIQRIRYGDMFSYEVDVDQGAAEALIPRMSLQPLFENIFFHGFEDGEGLITLKLQAEQELLRLTLQDNGRGMTEERARALLNPGSKRTTRGGLGVANVDQKFKLHFGPQYGLSIESTPEQGTSIMIVWPRKESASHE</sequence>
<dbReference type="InterPro" id="IPR036890">
    <property type="entry name" value="HATPase_C_sf"/>
</dbReference>
<evidence type="ECO:0000256" key="4">
    <source>
        <dbReference type="ARBA" id="ARBA00022679"/>
    </source>
</evidence>
<dbReference type="EMBL" id="QXQB01000003">
    <property type="protein sequence ID" value="RJX39246.1"/>
    <property type="molecule type" value="Genomic_DNA"/>
</dbReference>
<evidence type="ECO:0000313" key="9">
    <source>
        <dbReference type="EMBL" id="RJX39246.1"/>
    </source>
</evidence>
<name>A0A3A6PHP0_9BACL</name>
<feature type="domain" description="HAMP" evidence="8">
    <location>
        <begin position="298"/>
        <end position="350"/>
    </location>
</feature>
<proteinExistence type="predicted"/>
<keyword evidence="6 7" id="KW-0472">Membrane</keyword>
<dbReference type="Pfam" id="PF00672">
    <property type="entry name" value="HAMP"/>
    <property type="match status" value="1"/>
</dbReference>
<keyword evidence="7" id="KW-0812">Transmembrane</keyword>
<dbReference type="InterPro" id="IPR050640">
    <property type="entry name" value="Bact_2-comp_sensor_kinase"/>
</dbReference>
<keyword evidence="7" id="KW-1133">Transmembrane helix</keyword>
<evidence type="ECO:0000259" key="8">
    <source>
        <dbReference type="PROSITE" id="PS50885"/>
    </source>
</evidence>
<comment type="caution">
    <text evidence="9">The sequence shown here is derived from an EMBL/GenBank/DDBJ whole genome shotgun (WGS) entry which is preliminary data.</text>
</comment>
<organism evidence="9 10">
    <name type="scientific">Paenibacillus pinisoli</name>
    <dbReference type="NCBI Taxonomy" id="1276110"/>
    <lineage>
        <taxon>Bacteria</taxon>
        <taxon>Bacillati</taxon>
        <taxon>Bacillota</taxon>
        <taxon>Bacilli</taxon>
        <taxon>Bacillales</taxon>
        <taxon>Paenibacillaceae</taxon>
        <taxon>Paenibacillus</taxon>
    </lineage>
</organism>
<dbReference type="Pfam" id="PF06580">
    <property type="entry name" value="His_kinase"/>
    <property type="match status" value="1"/>
</dbReference>
<accession>A0A3A6PHP0</accession>
<dbReference type="CDD" id="cd06225">
    <property type="entry name" value="HAMP"/>
    <property type="match status" value="1"/>
</dbReference>
<dbReference type="InterPro" id="IPR003594">
    <property type="entry name" value="HATPase_dom"/>
</dbReference>
<keyword evidence="4" id="KW-0808">Transferase</keyword>
<keyword evidence="3" id="KW-0597">Phosphoprotein</keyword>
<keyword evidence="2" id="KW-1003">Cell membrane</keyword>
<dbReference type="InterPro" id="IPR010559">
    <property type="entry name" value="Sig_transdc_His_kin_internal"/>
</dbReference>
<dbReference type="GO" id="GO:0000155">
    <property type="term" value="F:phosphorelay sensor kinase activity"/>
    <property type="evidence" value="ECO:0007669"/>
    <property type="project" value="InterPro"/>
</dbReference>
<protein>
    <submittedName>
        <fullName evidence="9">Sensor histidine kinase</fullName>
    </submittedName>
</protein>
<dbReference type="AlphaFoldDB" id="A0A3A6PHP0"/>
<evidence type="ECO:0000256" key="1">
    <source>
        <dbReference type="ARBA" id="ARBA00004651"/>
    </source>
</evidence>
<dbReference type="GO" id="GO:0005886">
    <property type="term" value="C:plasma membrane"/>
    <property type="evidence" value="ECO:0007669"/>
    <property type="project" value="UniProtKB-SubCell"/>
</dbReference>
<evidence type="ECO:0000256" key="2">
    <source>
        <dbReference type="ARBA" id="ARBA00022475"/>
    </source>
</evidence>
<dbReference type="Gene3D" id="3.30.565.10">
    <property type="entry name" value="Histidine kinase-like ATPase, C-terminal domain"/>
    <property type="match status" value="1"/>
</dbReference>
<dbReference type="PANTHER" id="PTHR34220:SF7">
    <property type="entry name" value="SENSOR HISTIDINE KINASE YPDA"/>
    <property type="match status" value="1"/>
</dbReference>
<keyword evidence="10" id="KW-1185">Reference proteome</keyword>
<dbReference type="OrthoDB" id="9776552at2"/>
<feature type="transmembrane region" description="Helical" evidence="7">
    <location>
        <begin position="277"/>
        <end position="298"/>
    </location>
</feature>
<evidence type="ECO:0000313" key="10">
    <source>
        <dbReference type="Proteomes" id="UP000267798"/>
    </source>
</evidence>
<dbReference type="Pfam" id="PF02518">
    <property type="entry name" value="HATPase_c"/>
    <property type="match status" value="1"/>
</dbReference>
<reference evidence="9 10" key="1">
    <citation type="submission" date="2018-09" db="EMBL/GenBank/DDBJ databases">
        <title>Paenibacillus aracenensis nov. sp. isolated from a cave in southern Spain.</title>
        <authorList>
            <person name="Jurado V."/>
            <person name="Gutierrez-Patricio S."/>
            <person name="Gonzalez-Pimentel J.L."/>
            <person name="Miller A.Z."/>
            <person name="Laiz L."/>
            <person name="Saiz-Jimenez C."/>
        </authorList>
    </citation>
    <scope>NUCLEOTIDE SEQUENCE [LARGE SCALE GENOMIC DNA]</scope>
    <source>
        <strain evidence="9 10">JCM 19203</strain>
    </source>
</reference>
<evidence type="ECO:0000256" key="3">
    <source>
        <dbReference type="ARBA" id="ARBA00022553"/>
    </source>
</evidence>
<gene>
    <name evidence="9" type="ORF">D3P09_15150</name>
</gene>
<dbReference type="Gene3D" id="6.10.340.10">
    <property type="match status" value="1"/>
</dbReference>
<evidence type="ECO:0000256" key="6">
    <source>
        <dbReference type="ARBA" id="ARBA00023136"/>
    </source>
</evidence>
<dbReference type="SMART" id="SM00304">
    <property type="entry name" value="HAMP"/>
    <property type="match status" value="1"/>
</dbReference>
<dbReference type="PANTHER" id="PTHR34220">
    <property type="entry name" value="SENSOR HISTIDINE KINASE YPDA"/>
    <property type="match status" value="1"/>
</dbReference>
<feature type="transmembrane region" description="Helical" evidence="7">
    <location>
        <begin position="12"/>
        <end position="36"/>
    </location>
</feature>
<comment type="subcellular location">
    <subcellularLocation>
        <location evidence="1">Cell membrane</location>
        <topology evidence="1">Multi-pass membrane protein</topology>
    </subcellularLocation>
</comment>
<dbReference type="InterPro" id="IPR003660">
    <property type="entry name" value="HAMP_dom"/>
</dbReference>